<evidence type="ECO:0000313" key="6">
    <source>
        <dbReference type="EMBL" id="CUH45320.1"/>
    </source>
</evidence>
<comment type="similarity">
    <text evidence="1">Belongs to the LysR transcriptional regulatory family.</text>
</comment>
<dbReference type="InterPro" id="IPR005119">
    <property type="entry name" value="LysR_subst-bd"/>
</dbReference>
<dbReference type="InterPro" id="IPR036390">
    <property type="entry name" value="WH_DNA-bd_sf"/>
</dbReference>
<dbReference type="SUPFAM" id="SSF46785">
    <property type="entry name" value="Winged helix' DNA-binding domain"/>
    <property type="match status" value="1"/>
</dbReference>
<proteinExistence type="inferred from homology"/>
<reference evidence="7" key="1">
    <citation type="submission" date="2015-09" db="EMBL/GenBank/DDBJ databases">
        <authorList>
            <person name="Rodrigo-Torres L."/>
            <person name="Arahal D.R."/>
        </authorList>
    </citation>
    <scope>NUCLEOTIDE SEQUENCE [LARGE SCALE GENOMIC DNA]</scope>
    <source>
        <strain evidence="7">CECT 4293</strain>
    </source>
</reference>
<evidence type="ECO:0000259" key="5">
    <source>
        <dbReference type="PROSITE" id="PS50931"/>
    </source>
</evidence>
<evidence type="ECO:0000256" key="4">
    <source>
        <dbReference type="ARBA" id="ARBA00023163"/>
    </source>
</evidence>
<organism evidence="6 7">
    <name type="scientific">Ruegeria atlantica</name>
    <dbReference type="NCBI Taxonomy" id="81569"/>
    <lineage>
        <taxon>Bacteria</taxon>
        <taxon>Pseudomonadati</taxon>
        <taxon>Pseudomonadota</taxon>
        <taxon>Alphaproteobacteria</taxon>
        <taxon>Rhodobacterales</taxon>
        <taxon>Roseobacteraceae</taxon>
        <taxon>Ruegeria</taxon>
    </lineage>
</organism>
<keyword evidence="7" id="KW-1185">Reference proteome</keyword>
<dbReference type="PANTHER" id="PTHR30537:SF26">
    <property type="entry name" value="GLYCINE CLEAVAGE SYSTEM TRANSCRIPTIONAL ACTIVATOR"/>
    <property type="match status" value="1"/>
</dbReference>
<dbReference type="EMBL" id="CYPS01000064">
    <property type="protein sequence ID" value="CUH45320.1"/>
    <property type="molecule type" value="Genomic_DNA"/>
</dbReference>
<dbReference type="AlphaFoldDB" id="A0A0P1E8B6"/>
<dbReference type="Proteomes" id="UP000050786">
    <property type="component" value="Unassembled WGS sequence"/>
</dbReference>
<dbReference type="PRINTS" id="PR00039">
    <property type="entry name" value="HTHLYSR"/>
</dbReference>
<keyword evidence="2" id="KW-0805">Transcription regulation</keyword>
<dbReference type="RefSeq" id="WP_058275213.1">
    <property type="nucleotide sequence ID" value="NZ_CYPS01000064.1"/>
</dbReference>
<dbReference type="PROSITE" id="PS50931">
    <property type="entry name" value="HTH_LYSR"/>
    <property type="match status" value="1"/>
</dbReference>
<accession>A0A0P1E8B6</accession>
<evidence type="ECO:0000256" key="1">
    <source>
        <dbReference type="ARBA" id="ARBA00009437"/>
    </source>
</evidence>
<dbReference type="FunFam" id="1.10.10.10:FF:000001">
    <property type="entry name" value="LysR family transcriptional regulator"/>
    <property type="match status" value="1"/>
</dbReference>
<dbReference type="InterPro" id="IPR058163">
    <property type="entry name" value="LysR-type_TF_proteobact-type"/>
</dbReference>
<dbReference type="InterPro" id="IPR036388">
    <property type="entry name" value="WH-like_DNA-bd_sf"/>
</dbReference>
<dbReference type="Pfam" id="PF00126">
    <property type="entry name" value="HTH_1"/>
    <property type="match status" value="1"/>
</dbReference>
<evidence type="ECO:0000256" key="3">
    <source>
        <dbReference type="ARBA" id="ARBA00023125"/>
    </source>
</evidence>
<evidence type="ECO:0000313" key="7">
    <source>
        <dbReference type="Proteomes" id="UP000050786"/>
    </source>
</evidence>
<dbReference type="GO" id="GO:0043565">
    <property type="term" value="F:sequence-specific DNA binding"/>
    <property type="evidence" value="ECO:0007669"/>
    <property type="project" value="TreeGrafter"/>
</dbReference>
<dbReference type="PANTHER" id="PTHR30537">
    <property type="entry name" value="HTH-TYPE TRANSCRIPTIONAL REGULATOR"/>
    <property type="match status" value="1"/>
</dbReference>
<feature type="domain" description="HTH lysR-type" evidence="5">
    <location>
        <begin position="6"/>
        <end position="63"/>
    </location>
</feature>
<name>A0A0P1E8B6_9RHOB</name>
<dbReference type="InterPro" id="IPR000847">
    <property type="entry name" value="LysR_HTH_N"/>
</dbReference>
<dbReference type="GO" id="GO:0006351">
    <property type="term" value="P:DNA-templated transcription"/>
    <property type="evidence" value="ECO:0007669"/>
    <property type="project" value="TreeGrafter"/>
</dbReference>
<evidence type="ECO:0000256" key="2">
    <source>
        <dbReference type="ARBA" id="ARBA00023015"/>
    </source>
</evidence>
<gene>
    <name evidence="6" type="primary">gcvA_13</name>
    <name evidence="6" type="ORF">RUM4293_04232</name>
</gene>
<keyword evidence="4" id="KW-0804">Transcription</keyword>
<dbReference type="GO" id="GO:0003700">
    <property type="term" value="F:DNA-binding transcription factor activity"/>
    <property type="evidence" value="ECO:0007669"/>
    <property type="project" value="InterPro"/>
</dbReference>
<dbReference type="Gene3D" id="3.40.190.10">
    <property type="entry name" value="Periplasmic binding protein-like II"/>
    <property type="match status" value="2"/>
</dbReference>
<dbReference type="SUPFAM" id="SSF53850">
    <property type="entry name" value="Periplasmic binding protein-like II"/>
    <property type="match status" value="1"/>
</dbReference>
<dbReference type="Pfam" id="PF03466">
    <property type="entry name" value="LysR_substrate"/>
    <property type="match status" value="1"/>
</dbReference>
<protein>
    <submittedName>
        <fullName evidence="6">Gcv operon activator</fullName>
    </submittedName>
</protein>
<sequence>MQKPLPPLGWLRTFEAAARHLSFTGAARDLNMTQSAVSQQIKSLEGYLGQPLFLRRPRALELTEAGITYLPVVREAFRTLVRGTQAVTGAQQNAVQVQSNITFAVNWLAPRLPKFRVQHPEVQLNIFTELWEPREMAEGAAVEIRYSLRPSDTVRTELLRTDQYYPVCAPGYHVTLDNLQQHPLFDCSNLLSNWLGWTEEQGLNWENPAITYSTTYLVSLSVAMAGGGLCLAHDTIASDLIAQGRLVAPFAHRAPMPEAYYLLLSPRAEESPGAIAFANWVRRELEHDTQK</sequence>
<dbReference type="Gene3D" id="1.10.10.10">
    <property type="entry name" value="Winged helix-like DNA-binding domain superfamily/Winged helix DNA-binding domain"/>
    <property type="match status" value="1"/>
</dbReference>
<keyword evidence="3" id="KW-0238">DNA-binding</keyword>